<accession>A0A814XLK0</accession>
<keyword evidence="1" id="KW-1133">Transmembrane helix</keyword>
<dbReference type="EMBL" id="CAJNOR010001903">
    <property type="protein sequence ID" value="CAF1217532.1"/>
    <property type="molecule type" value="Genomic_DNA"/>
</dbReference>
<sequence>MVFLKTYNFFPSIPPTQDQHQLRNQLISTRLFIILLTLSLTILLLYNSLITITQTNTVTFPTITTYLQLYSEYPQSLSCDCKQISINHDKFLHITYTFHEICSSAFTTSRWLDYLTDARPDMTLFRDDFRASSGIAVFQTLITFCDLSSETVENRLSEFYSSQFVSASLLPSELFYLEIESLITQFISTTTNTFLLSLSSIRQMTQGNVLLSATLTNYEFVPLSNHYFLSNPYTYDNCSCSLSGSCFEPYSIFNGLDRTVILYTVPGMNAACYPVEAVLQSDLRCFYNQTCIIQVQSYFNESSPMNVSALDPSLLGEFMVESTMEDVVKKLMVVKWNESILYENYFNECAVRECRYVHETKNDALYIITTIIGLIGGLITILKLTVPRFVTLTMFFIRKKLTFIEFHDGTTTLMVIL</sequence>
<dbReference type="AlphaFoldDB" id="A0A814XLK0"/>
<evidence type="ECO:0000256" key="1">
    <source>
        <dbReference type="SAM" id="Phobius"/>
    </source>
</evidence>
<keyword evidence="1" id="KW-0472">Membrane</keyword>
<feature type="transmembrane region" description="Helical" evidence="1">
    <location>
        <begin position="31"/>
        <end position="49"/>
    </location>
</feature>
<feature type="transmembrane region" description="Helical" evidence="1">
    <location>
        <begin position="364"/>
        <end position="386"/>
    </location>
</feature>
<evidence type="ECO:0008006" key="4">
    <source>
        <dbReference type="Google" id="ProtNLM"/>
    </source>
</evidence>
<keyword evidence="3" id="KW-1185">Reference proteome</keyword>
<reference evidence="2" key="1">
    <citation type="submission" date="2021-02" db="EMBL/GenBank/DDBJ databases">
        <authorList>
            <person name="Nowell W R."/>
        </authorList>
    </citation>
    <scope>NUCLEOTIDE SEQUENCE</scope>
</reference>
<organism evidence="2 3">
    <name type="scientific">Adineta ricciae</name>
    <name type="common">Rotifer</name>
    <dbReference type="NCBI Taxonomy" id="249248"/>
    <lineage>
        <taxon>Eukaryota</taxon>
        <taxon>Metazoa</taxon>
        <taxon>Spiralia</taxon>
        <taxon>Gnathifera</taxon>
        <taxon>Rotifera</taxon>
        <taxon>Eurotatoria</taxon>
        <taxon>Bdelloidea</taxon>
        <taxon>Adinetida</taxon>
        <taxon>Adinetidae</taxon>
        <taxon>Adineta</taxon>
    </lineage>
</organism>
<gene>
    <name evidence="2" type="ORF">XAT740_LOCUS24527</name>
</gene>
<proteinExistence type="predicted"/>
<dbReference type="Proteomes" id="UP000663828">
    <property type="component" value="Unassembled WGS sequence"/>
</dbReference>
<name>A0A814XLK0_ADIRI</name>
<evidence type="ECO:0000313" key="3">
    <source>
        <dbReference type="Proteomes" id="UP000663828"/>
    </source>
</evidence>
<comment type="caution">
    <text evidence="2">The sequence shown here is derived from an EMBL/GenBank/DDBJ whole genome shotgun (WGS) entry which is preliminary data.</text>
</comment>
<keyword evidence="1" id="KW-0812">Transmembrane</keyword>
<evidence type="ECO:0000313" key="2">
    <source>
        <dbReference type="EMBL" id="CAF1217532.1"/>
    </source>
</evidence>
<protein>
    <recommendedName>
        <fullName evidence="4">Transmembrane protein</fullName>
    </recommendedName>
</protein>